<dbReference type="PROSITE" id="PS01298">
    <property type="entry name" value="DAPB"/>
    <property type="match status" value="1"/>
</dbReference>
<dbReference type="EMBL" id="DTPI01000008">
    <property type="protein sequence ID" value="HGE65829.1"/>
    <property type="molecule type" value="Genomic_DNA"/>
</dbReference>
<evidence type="ECO:0000256" key="13">
    <source>
        <dbReference type="HAMAP-Rule" id="MF_00102"/>
    </source>
</evidence>
<keyword evidence="4 13" id="KW-0521">NADP</keyword>
<proteinExistence type="inferred from homology"/>
<comment type="subcellular location">
    <subcellularLocation>
        <location evidence="13">Cytoplasm</location>
    </subcellularLocation>
</comment>
<keyword evidence="3 13" id="KW-0028">Amino-acid biosynthesis</keyword>
<dbReference type="UniPathway" id="UPA00034">
    <property type="reaction ID" value="UER00018"/>
</dbReference>
<dbReference type="InterPro" id="IPR036291">
    <property type="entry name" value="NAD(P)-bd_dom_sf"/>
</dbReference>
<dbReference type="AlphaFoldDB" id="A0A7C3UBA3"/>
<feature type="binding site" evidence="13">
    <location>
        <begin position="116"/>
        <end position="119"/>
    </location>
    <ligand>
        <name>NAD(+)</name>
        <dbReference type="ChEBI" id="CHEBI:57540"/>
    </ligand>
</feature>
<dbReference type="PIRSF" id="PIRSF000161">
    <property type="entry name" value="DHPR"/>
    <property type="match status" value="1"/>
</dbReference>
<dbReference type="Gene3D" id="3.30.360.10">
    <property type="entry name" value="Dihydrodipicolinate Reductase, domain 2"/>
    <property type="match status" value="1"/>
</dbReference>
<evidence type="ECO:0000313" key="17">
    <source>
        <dbReference type="EMBL" id="HGU58812.1"/>
    </source>
</evidence>
<gene>
    <name evidence="13 16" type="primary">dapB</name>
    <name evidence="17" type="ORF">ENT89_01095</name>
    <name evidence="16" type="ORF">ENX77_01670</name>
</gene>
<dbReference type="InterPro" id="IPR000846">
    <property type="entry name" value="DapB_N"/>
</dbReference>
<comment type="subunit">
    <text evidence="13">Homotetramer.</text>
</comment>
<comment type="similarity">
    <text evidence="1 13">Belongs to the DapB family.</text>
</comment>
<evidence type="ECO:0000256" key="7">
    <source>
        <dbReference type="ARBA" id="ARBA00023027"/>
    </source>
</evidence>
<name>A0A7C3UBA3_9EURY</name>
<dbReference type="Pfam" id="PF05173">
    <property type="entry name" value="DapB_C"/>
    <property type="match status" value="1"/>
</dbReference>
<feature type="active site" description="Proton donor/acceptor" evidence="13">
    <location>
        <position position="148"/>
    </location>
</feature>
<dbReference type="GO" id="GO:0009089">
    <property type="term" value="P:lysine biosynthetic process via diaminopimelate"/>
    <property type="evidence" value="ECO:0007669"/>
    <property type="project" value="UniProtKB-UniRule"/>
</dbReference>
<evidence type="ECO:0000256" key="12">
    <source>
        <dbReference type="ARBA" id="ARBA00049396"/>
    </source>
</evidence>
<comment type="caution">
    <text evidence="13">Was originally thought to be a dihydrodipicolinate reductase (DHDPR), catalyzing the conversion of dihydrodipicolinate to tetrahydrodipicolinate. However, it was shown in E.coli that the substrate of the enzymatic reaction is not dihydrodipicolinate (DHDP) but in fact (2S,4S)-4-hydroxy-2,3,4,5-tetrahydrodipicolinic acid (HTPA), the product released by the DapA-catalyzed reaction.</text>
</comment>
<dbReference type="SUPFAM" id="SSF55347">
    <property type="entry name" value="Glyceraldehyde-3-phosphate dehydrogenase-like, C-terminal domain"/>
    <property type="match status" value="1"/>
</dbReference>
<evidence type="ECO:0000259" key="15">
    <source>
        <dbReference type="Pfam" id="PF05173"/>
    </source>
</evidence>
<evidence type="ECO:0000313" key="16">
    <source>
        <dbReference type="EMBL" id="HGE65829.1"/>
    </source>
</evidence>
<comment type="catalytic activity">
    <reaction evidence="12 13">
        <text>(S)-2,3,4,5-tetrahydrodipicolinate + NAD(+) + H2O = (2S,4S)-4-hydroxy-2,3,4,5-tetrahydrodipicolinate + NADH + H(+)</text>
        <dbReference type="Rhea" id="RHEA:35323"/>
        <dbReference type="ChEBI" id="CHEBI:15377"/>
        <dbReference type="ChEBI" id="CHEBI:15378"/>
        <dbReference type="ChEBI" id="CHEBI:16845"/>
        <dbReference type="ChEBI" id="CHEBI:57540"/>
        <dbReference type="ChEBI" id="CHEBI:57945"/>
        <dbReference type="ChEBI" id="CHEBI:67139"/>
        <dbReference type="EC" id="1.17.1.8"/>
    </reaction>
</comment>
<evidence type="ECO:0000256" key="9">
    <source>
        <dbReference type="ARBA" id="ARBA00037922"/>
    </source>
</evidence>
<evidence type="ECO:0000256" key="4">
    <source>
        <dbReference type="ARBA" id="ARBA00022857"/>
    </source>
</evidence>
<evidence type="ECO:0000256" key="10">
    <source>
        <dbReference type="ARBA" id="ARBA00038983"/>
    </source>
</evidence>
<dbReference type="EMBL" id="DTAK01000007">
    <property type="protein sequence ID" value="HGU58812.1"/>
    <property type="molecule type" value="Genomic_DNA"/>
</dbReference>
<comment type="function">
    <text evidence="13">Catalyzes the conversion of 4-hydroxy-tetrahydrodipicolinate (HTPA) to tetrahydrodipicolinate.</text>
</comment>
<organism evidence="16">
    <name type="scientific">Geoglobus ahangari</name>
    <dbReference type="NCBI Taxonomy" id="113653"/>
    <lineage>
        <taxon>Archaea</taxon>
        <taxon>Methanobacteriati</taxon>
        <taxon>Methanobacteriota</taxon>
        <taxon>Archaeoglobi</taxon>
        <taxon>Archaeoglobales</taxon>
        <taxon>Archaeoglobaceae</taxon>
        <taxon>Geoglobus</taxon>
    </lineage>
</organism>
<feature type="active site" description="Proton donor" evidence="13">
    <location>
        <position position="152"/>
    </location>
</feature>
<sequence length="254" mass="28039">MMRVAVHGAAGRMGRLVVKNAYEENLKIVQAFDIRHVGEDVGELAGIGKIGVKISDNVSDIDCDVVIDFSVPEATVKMLEEAAKKNIKAVVGTTGFNEEQKKKIEELAKRIPIVLSPNFSVGVNIFWKALEFLAEKLSDYDVEIVEIHHKFKRDAPSGTALKAAEIIGEITGKKSFVFGREGPRRDDEIGVFGVRGGDVVGEHTVFFISIGERIELTHRAWNREAFAKGAIRAAKWIYNIDNVGLFSMKDVLSL</sequence>
<evidence type="ECO:0000256" key="1">
    <source>
        <dbReference type="ARBA" id="ARBA00006642"/>
    </source>
</evidence>
<dbReference type="Pfam" id="PF01113">
    <property type="entry name" value="DapB_N"/>
    <property type="match status" value="1"/>
</dbReference>
<evidence type="ECO:0000256" key="5">
    <source>
        <dbReference type="ARBA" id="ARBA00022915"/>
    </source>
</evidence>
<feature type="binding site" evidence="13">
    <location>
        <position position="149"/>
    </location>
    <ligand>
        <name>(S)-2,3,4,5-tetrahydrodipicolinate</name>
        <dbReference type="ChEBI" id="CHEBI:16845"/>
    </ligand>
</feature>
<evidence type="ECO:0000256" key="6">
    <source>
        <dbReference type="ARBA" id="ARBA00023002"/>
    </source>
</evidence>
<feature type="binding site" evidence="13">
    <location>
        <begin position="158"/>
        <end position="159"/>
    </location>
    <ligand>
        <name>(S)-2,3,4,5-tetrahydrodipicolinate</name>
        <dbReference type="ChEBI" id="CHEBI:16845"/>
    </ligand>
</feature>
<keyword evidence="2 13" id="KW-0963">Cytoplasm</keyword>
<dbReference type="PANTHER" id="PTHR20836">
    <property type="entry name" value="DIHYDRODIPICOLINATE REDUCTASE"/>
    <property type="match status" value="1"/>
</dbReference>
<evidence type="ECO:0000259" key="14">
    <source>
        <dbReference type="Pfam" id="PF01113"/>
    </source>
</evidence>
<dbReference type="GO" id="GO:0050661">
    <property type="term" value="F:NADP binding"/>
    <property type="evidence" value="ECO:0007669"/>
    <property type="project" value="UniProtKB-UniRule"/>
</dbReference>
<feature type="domain" description="Dihydrodipicolinate reductase N-terminal" evidence="14">
    <location>
        <begin position="2"/>
        <end position="119"/>
    </location>
</feature>
<feature type="domain" description="Dihydrodipicolinate reductase C-terminal" evidence="15">
    <location>
        <begin position="122"/>
        <end position="252"/>
    </location>
</feature>
<dbReference type="GO" id="GO:0016726">
    <property type="term" value="F:oxidoreductase activity, acting on CH or CH2 groups, NAD or NADP as acceptor"/>
    <property type="evidence" value="ECO:0007669"/>
    <property type="project" value="UniProtKB-UniRule"/>
</dbReference>
<dbReference type="EC" id="1.17.1.8" evidence="10 13"/>
<comment type="caution">
    <text evidence="13">Lacks conserved residue(s) required for the propagation of feature annotation.</text>
</comment>
<dbReference type="Gene3D" id="3.40.50.720">
    <property type="entry name" value="NAD(P)-binding Rossmann-like Domain"/>
    <property type="match status" value="1"/>
</dbReference>
<evidence type="ECO:0000256" key="11">
    <source>
        <dbReference type="ARBA" id="ARBA00049080"/>
    </source>
</evidence>
<evidence type="ECO:0000256" key="8">
    <source>
        <dbReference type="ARBA" id="ARBA00023154"/>
    </source>
</evidence>
<dbReference type="SUPFAM" id="SSF51735">
    <property type="entry name" value="NAD(P)-binding Rossmann-fold domains"/>
    <property type="match status" value="1"/>
</dbReference>
<keyword evidence="7 13" id="KW-0520">NAD</keyword>
<dbReference type="GO" id="GO:0008839">
    <property type="term" value="F:4-hydroxy-tetrahydrodipicolinate reductase"/>
    <property type="evidence" value="ECO:0007669"/>
    <property type="project" value="UniProtKB-UniRule"/>
</dbReference>
<reference evidence="16" key="1">
    <citation type="journal article" date="2020" name="mSystems">
        <title>Genome- and Community-Level Interaction Insights into Carbon Utilization and Element Cycling Functions of Hydrothermarchaeota in Hydrothermal Sediment.</title>
        <authorList>
            <person name="Zhou Z."/>
            <person name="Liu Y."/>
            <person name="Xu W."/>
            <person name="Pan J."/>
            <person name="Luo Z.H."/>
            <person name="Li M."/>
        </authorList>
    </citation>
    <scope>NUCLEOTIDE SEQUENCE [LARGE SCALE GENOMIC DNA]</scope>
    <source>
        <strain evidence="17">SpSt-62</strain>
        <strain evidence="16">SpSt-97</strain>
    </source>
</reference>
<keyword evidence="5 13" id="KW-0220">Diaminopimelate biosynthesis</keyword>
<feature type="binding site" evidence="13">
    <location>
        <begin position="8"/>
        <end position="13"/>
    </location>
    <ligand>
        <name>NAD(+)</name>
        <dbReference type="ChEBI" id="CHEBI:57540"/>
    </ligand>
</feature>
<dbReference type="CDD" id="cd02274">
    <property type="entry name" value="DHDPR_N"/>
    <property type="match status" value="1"/>
</dbReference>
<dbReference type="GO" id="GO:0051287">
    <property type="term" value="F:NAD binding"/>
    <property type="evidence" value="ECO:0007669"/>
    <property type="project" value="UniProtKB-UniRule"/>
</dbReference>
<evidence type="ECO:0000256" key="3">
    <source>
        <dbReference type="ARBA" id="ARBA00022605"/>
    </source>
</evidence>
<comment type="catalytic activity">
    <reaction evidence="11 13">
        <text>(S)-2,3,4,5-tetrahydrodipicolinate + NADP(+) + H2O = (2S,4S)-4-hydroxy-2,3,4,5-tetrahydrodipicolinate + NADPH + H(+)</text>
        <dbReference type="Rhea" id="RHEA:35331"/>
        <dbReference type="ChEBI" id="CHEBI:15377"/>
        <dbReference type="ChEBI" id="CHEBI:15378"/>
        <dbReference type="ChEBI" id="CHEBI:16845"/>
        <dbReference type="ChEBI" id="CHEBI:57783"/>
        <dbReference type="ChEBI" id="CHEBI:58349"/>
        <dbReference type="ChEBI" id="CHEBI:67139"/>
        <dbReference type="EC" id="1.17.1.8"/>
    </reaction>
</comment>
<protein>
    <recommendedName>
        <fullName evidence="10 13">4-hydroxy-tetrahydrodipicolinate reductase</fullName>
        <shortName evidence="13">HTPA reductase</shortName>
        <ecNumber evidence="10 13">1.17.1.8</ecNumber>
    </recommendedName>
</protein>
<dbReference type="GO" id="GO:0005737">
    <property type="term" value="C:cytoplasm"/>
    <property type="evidence" value="ECO:0007669"/>
    <property type="project" value="UniProtKB-SubCell"/>
</dbReference>
<dbReference type="InterPro" id="IPR022664">
    <property type="entry name" value="DapB_N_CS"/>
</dbReference>
<comment type="caution">
    <text evidence="16">The sequence shown here is derived from an EMBL/GenBank/DDBJ whole genome shotgun (WGS) entry which is preliminary data.</text>
</comment>
<keyword evidence="8 13" id="KW-0457">Lysine biosynthesis</keyword>
<dbReference type="GO" id="GO:0019877">
    <property type="term" value="P:diaminopimelate biosynthetic process"/>
    <property type="evidence" value="ECO:0007669"/>
    <property type="project" value="UniProtKB-UniRule"/>
</dbReference>
<keyword evidence="6 13" id="KW-0560">Oxidoreductase</keyword>
<dbReference type="NCBIfam" id="TIGR00036">
    <property type="entry name" value="dapB"/>
    <property type="match status" value="1"/>
</dbReference>
<comment type="pathway">
    <text evidence="9 13">Amino-acid biosynthesis; L-lysine biosynthesis via DAP pathway; (S)-tetrahydrodipicolinate from L-aspartate: step 4/4.</text>
</comment>
<dbReference type="InterPro" id="IPR023940">
    <property type="entry name" value="DHDPR_bac"/>
</dbReference>
<dbReference type="HAMAP" id="MF_00102">
    <property type="entry name" value="DapB"/>
    <property type="match status" value="1"/>
</dbReference>
<dbReference type="PANTHER" id="PTHR20836:SF0">
    <property type="entry name" value="4-HYDROXY-TETRAHYDRODIPICOLINATE REDUCTASE 1, CHLOROPLASTIC-RELATED"/>
    <property type="match status" value="1"/>
</dbReference>
<evidence type="ECO:0000256" key="2">
    <source>
        <dbReference type="ARBA" id="ARBA00022490"/>
    </source>
</evidence>
<feature type="binding site" evidence="13">
    <location>
        <begin position="92"/>
        <end position="94"/>
    </location>
    <ligand>
        <name>NAD(+)</name>
        <dbReference type="ChEBI" id="CHEBI:57540"/>
    </ligand>
</feature>
<dbReference type="InterPro" id="IPR022663">
    <property type="entry name" value="DapB_C"/>
</dbReference>
<accession>A0A7C3UBA3</accession>